<comment type="similarity">
    <text evidence="1">Belongs to the short-chain dehydrogenases/reductases (SDR) family.</text>
</comment>
<dbReference type="SMART" id="SM00822">
    <property type="entry name" value="PKS_KR"/>
    <property type="match status" value="1"/>
</dbReference>
<protein>
    <recommendedName>
        <fullName evidence="3">Ketoreductase domain-containing protein</fullName>
    </recommendedName>
</protein>
<reference evidence="4" key="1">
    <citation type="submission" date="2021-01" db="EMBL/GenBank/DDBJ databases">
        <authorList>
            <person name="Corre E."/>
            <person name="Pelletier E."/>
            <person name="Niang G."/>
            <person name="Scheremetjew M."/>
            <person name="Finn R."/>
            <person name="Kale V."/>
            <person name="Holt S."/>
            <person name="Cochrane G."/>
            <person name="Meng A."/>
            <person name="Brown T."/>
            <person name="Cohen L."/>
        </authorList>
    </citation>
    <scope>NUCLEOTIDE SEQUENCE</scope>
    <source>
        <strain evidence="4">Pop2</strain>
    </source>
</reference>
<feature type="domain" description="Ketoreductase" evidence="3">
    <location>
        <begin position="20"/>
        <end position="203"/>
    </location>
</feature>
<dbReference type="GO" id="GO:0006633">
    <property type="term" value="P:fatty acid biosynthetic process"/>
    <property type="evidence" value="ECO:0007669"/>
    <property type="project" value="TreeGrafter"/>
</dbReference>
<dbReference type="AlphaFoldDB" id="A0A6V2PCJ6"/>
<evidence type="ECO:0000256" key="2">
    <source>
        <dbReference type="ARBA" id="ARBA00023002"/>
    </source>
</evidence>
<dbReference type="InterPro" id="IPR057326">
    <property type="entry name" value="KR_dom"/>
</dbReference>
<dbReference type="GO" id="GO:0048038">
    <property type="term" value="F:quinone binding"/>
    <property type="evidence" value="ECO:0007669"/>
    <property type="project" value="TreeGrafter"/>
</dbReference>
<sequence length="284" mass="29197">MEGLSLNPKLSATGLGVSGRVFVITGGTQGLGLAIARYLKGNGAAGLVLVSRSKEKGEKVCKELEENTCVVKFVAADLGNTEDASSVIAKAAEAMSGVGPISGLVNAAATTGRGNLLTTTAEDFDIQMALNVRAPFLVSQGAAKHMIENKVRGGSIVNICSVAALGGAPFIMAYSASKAALAAMTKNNAAELAPKGIRVNGVNMGWCLTENEDKLQRKNSGDDWAVKADAGVPIGRILRPEDVAATVGFLLSDASAMMTGSVLSLHPEYSDGMLSLVADEDEGR</sequence>
<dbReference type="InterPro" id="IPR002347">
    <property type="entry name" value="SDR_fam"/>
</dbReference>
<dbReference type="CDD" id="cd05233">
    <property type="entry name" value="SDR_c"/>
    <property type="match status" value="1"/>
</dbReference>
<evidence type="ECO:0000313" key="4">
    <source>
        <dbReference type="EMBL" id="CAD9358332.1"/>
    </source>
</evidence>
<dbReference type="Pfam" id="PF13561">
    <property type="entry name" value="adh_short_C2"/>
    <property type="match status" value="1"/>
</dbReference>
<dbReference type="GO" id="GO:0016616">
    <property type="term" value="F:oxidoreductase activity, acting on the CH-OH group of donors, NAD or NADP as acceptor"/>
    <property type="evidence" value="ECO:0007669"/>
    <property type="project" value="TreeGrafter"/>
</dbReference>
<evidence type="ECO:0000259" key="3">
    <source>
        <dbReference type="SMART" id="SM00822"/>
    </source>
</evidence>
<dbReference type="EMBL" id="HBGN01039797">
    <property type="protein sequence ID" value="CAD9358332.1"/>
    <property type="molecule type" value="Transcribed_RNA"/>
</dbReference>
<accession>A0A6V2PCJ6</accession>
<dbReference type="NCBIfam" id="NF004847">
    <property type="entry name" value="PRK06198.1"/>
    <property type="match status" value="1"/>
</dbReference>
<dbReference type="PRINTS" id="PR00080">
    <property type="entry name" value="SDRFAMILY"/>
</dbReference>
<dbReference type="SUPFAM" id="SSF51735">
    <property type="entry name" value="NAD(P)-binding Rossmann-fold domains"/>
    <property type="match status" value="1"/>
</dbReference>
<dbReference type="FunFam" id="3.40.50.720:FF:000084">
    <property type="entry name" value="Short-chain dehydrogenase reductase"/>
    <property type="match status" value="1"/>
</dbReference>
<evidence type="ECO:0000256" key="1">
    <source>
        <dbReference type="ARBA" id="ARBA00006484"/>
    </source>
</evidence>
<dbReference type="InterPro" id="IPR036291">
    <property type="entry name" value="NAD(P)-bd_dom_sf"/>
</dbReference>
<name>A0A6V2PCJ6_9STRA</name>
<dbReference type="PRINTS" id="PR00081">
    <property type="entry name" value="GDHRDH"/>
</dbReference>
<dbReference type="PANTHER" id="PTHR42760">
    <property type="entry name" value="SHORT-CHAIN DEHYDROGENASES/REDUCTASES FAMILY MEMBER"/>
    <property type="match status" value="1"/>
</dbReference>
<dbReference type="PANTHER" id="PTHR42760:SF133">
    <property type="entry name" value="3-OXOACYL-[ACYL-CARRIER-PROTEIN] REDUCTASE"/>
    <property type="match status" value="1"/>
</dbReference>
<organism evidence="4">
    <name type="scientific">Ditylum brightwellii</name>
    <dbReference type="NCBI Taxonomy" id="49249"/>
    <lineage>
        <taxon>Eukaryota</taxon>
        <taxon>Sar</taxon>
        <taxon>Stramenopiles</taxon>
        <taxon>Ochrophyta</taxon>
        <taxon>Bacillariophyta</taxon>
        <taxon>Mediophyceae</taxon>
        <taxon>Lithodesmiophycidae</taxon>
        <taxon>Lithodesmiales</taxon>
        <taxon>Lithodesmiaceae</taxon>
        <taxon>Ditylum</taxon>
    </lineage>
</organism>
<proteinExistence type="inferred from homology"/>
<gene>
    <name evidence="4" type="ORF">DBRI1063_LOCUS25470</name>
</gene>
<dbReference type="Gene3D" id="3.40.50.720">
    <property type="entry name" value="NAD(P)-binding Rossmann-like Domain"/>
    <property type="match status" value="1"/>
</dbReference>
<keyword evidence="2" id="KW-0560">Oxidoreductase</keyword>